<name>A0A8X6RFV6_TRICX</name>
<gene>
    <name evidence="2" type="ORF">TNCV_4292831</name>
</gene>
<proteinExistence type="predicted"/>
<accession>A0A8X6RFV6</accession>
<evidence type="ECO:0000256" key="1">
    <source>
        <dbReference type="SAM" id="MobiDB-lite"/>
    </source>
</evidence>
<organism evidence="2 3">
    <name type="scientific">Trichonephila clavipes</name>
    <name type="common">Golden silk orbweaver</name>
    <name type="synonym">Nephila clavipes</name>
    <dbReference type="NCBI Taxonomy" id="2585209"/>
    <lineage>
        <taxon>Eukaryota</taxon>
        <taxon>Metazoa</taxon>
        <taxon>Ecdysozoa</taxon>
        <taxon>Arthropoda</taxon>
        <taxon>Chelicerata</taxon>
        <taxon>Arachnida</taxon>
        <taxon>Araneae</taxon>
        <taxon>Araneomorphae</taxon>
        <taxon>Entelegynae</taxon>
        <taxon>Araneoidea</taxon>
        <taxon>Nephilidae</taxon>
        <taxon>Trichonephila</taxon>
    </lineage>
</organism>
<evidence type="ECO:0000313" key="2">
    <source>
        <dbReference type="EMBL" id="GFX94238.1"/>
    </source>
</evidence>
<keyword evidence="3" id="KW-1185">Reference proteome</keyword>
<feature type="compositionally biased region" description="Basic and acidic residues" evidence="1">
    <location>
        <begin position="18"/>
        <end position="27"/>
    </location>
</feature>
<dbReference type="Proteomes" id="UP000887159">
    <property type="component" value="Unassembled WGS sequence"/>
</dbReference>
<reference evidence="2" key="1">
    <citation type="submission" date="2020-08" db="EMBL/GenBank/DDBJ databases">
        <title>Multicomponent nature underlies the extraordinary mechanical properties of spider dragline silk.</title>
        <authorList>
            <person name="Kono N."/>
            <person name="Nakamura H."/>
            <person name="Mori M."/>
            <person name="Yoshida Y."/>
            <person name="Ohtoshi R."/>
            <person name="Malay A.D."/>
            <person name="Moran D.A.P."/>
            <person name="Tomita M."/>
            <person name="Numata K."/>
            <person name="Arakawa K."/>
        </authorList>
    </citation>
    <scope>NUCLEOTIDE SEQUENCE</scope>
</reference>
<dbReference type="EMBL" id="BMAU01021177">
    <property type="protein sequence ID" value="GFX94238.1"/>
    <property type="molecule type" value="Genomic_DNA"/>
</dbReference>
<sequence length="66" mass="7407">MDLDGNGNPSSPTQKSPGVERERGNFEEDKVILSVKAHATPAYAERIQTYPTGQRNLKNFDKMEIE</sequence>
<dbReference type="AlphaFoldDB" id="A0A8X6RFV6"/>
<evidence type="ECO:0000313" key="3">
    <source>
        <dbReference type="Proteomes" id="UP000887159"/>
    </source>
</evidence>
<feature type="compositionally biased region" description="Polar residues" evidence="1">
    <location>
        <begin position="7"/>
        <end position="16"/>
    </location>
</feature>
<feature type="region of interest" description="Disordered" evidence="1">
    <location>
        <begin position="1"/>
        <end position="27"/>
    </location>
</feature>
<comment type="caution">
    <text evidence="2">The sequence shown here is derived from an EMBL/GenBank/DDBJ whole genome shotgun (WGS) entry which is preliminary data.</text>
</comment>
<protein>
    <submittedName>
        <fullName evidence="2">Uncharacterized protein</fullName>
    </submittedName>
</protein>